<dbReference type="GeneID" id="90838299"/>
<dbReference type="InterPro" id="IPR003709">
    <property type="entry name" value="VanY-like_core_dom"/>
</dbReference>
<reference evidence="3 6" key="2">
    <citation type="journal article" date="2016" name="Front. Microbiol.">
        <title>Genomic Resource of Rice Seed Associated Bacteria.</title>
        <authorList>
            <person name="Midha S."/>
            <person name="Bansal K."/>
            <person name="Sharma S."/>
            <person name="Kumar N."/>
            <person name="Patil P.P."/>
            <person name="Chaudhry V."/>
            <person name="Patil P.B."/>
        </authorList>
    </citation>
    <scope>NUCLEOTIDE SEQUENCE [LARGE SCALE GENOMIC DNA]</scope>
    <source>
        <strain evidence="3 6">RSA11</strain>
    </source>
</reference>
<dbReference type="Gene3D" id="2.30.30.40">
    <property type="entry name" value="SH3 Domains"/>
    <property type="match status" value="1"/>
</dbReference>
<dbReference type="InterPro" id="IPR003646">
    <property type="entry name" value="SH3-like_bac-type"/>
</dbReference>
<dbReference type="GO" id="GO:0008233">
    <property type="term" value="F:peptidase activity"/>
    <property type="evidence" value="ECO:0007669"/>
    <property type="project" value="InterPro"/>
</dbReference>
<proteinExistence type="predicted"/>
<evidence type="ECO:0000313" key="4">
    <source>
        <dbReference type="EMBL" id="MEI4463650.1"/>
    </source>
</evidence>
<dbReference type="Proteomes" id="UP000053797">
    <property type="component" value="Unassembled WGS sequence"/>
</dbReference>
<evidence type="ECO:0000313" key="6">
    <source>
        <dbReference type="Proteomes" id="UP000072605"/>
    </source>
</evidence>
<evidence type="ECO:0000313" key="7">
    <source>
        <dbReference type="Proteomes" id="UP001387110"/>
    </source>
</evidence>
<dbReference type="EMBL" id="LDQV01000028">
    <property type="protein sequence ID" value="KTR25982.1"/>
    <property type="molecule type" value="Genomic_DNA"/>
</dbReference>
<gene>
    <name evidence="2" type="ORF">AS033_13250</name>
    <name evidence="3" type="ORF">RSA11_12290</name>
    <name evidence="4" type="ORF">SZL87_14585</name>
</gene>
<dbReference type="CDD" id="cd14852">
    <property type="entry name" value="LD-carboxypeptidase"/>
    <property type="match status" value="1"/>
</dbReference>
<dbReference type="Gene3D" id="3.30.1380.10">
    <property type="match status" value="1"/>
</dbReference>
<sequence>MKRKQIFIMTLAVIATVTSTTTYIPAVDASTSSYRQAKTSLHLRQGASLEQPSLTVIPTGIYVTELSKVGTWSKVQYGTKIGYASTKYLLTDEQIGGKRIGHTLIANKNLALRSTYAPGENQQARAAFEKMRVAAKKEGITLVAFSTYRSYAYQKTLFDKYVARDGYEKASTYSAEPGKSEHQTGLAFDIGGADSTKYATFSFSKTKEAKWLFANAHRYGFHLRYPSGKESWTGYTYESWHYRYVGATLAARLKVSGLTMEEYFHLAPWKPVKVSTP</sequence>
<protein>
    <submittedName>
        <fullName evidence="4">M15 family metallopeptidase</fullName>
    </submittedName>
    <submittedName>
        <fullName evidence="2">Peptidase M15</fullName>
    </submittedName>
</protein>
<dbReference type="PROSITE" id="PS51781">
    <property type="entry name" value="SH3B"/>
    <property type="match status" value="1"/>
</dbReference>
<keyword evidence="7" id="KW-1185">Reference proteome</keyword>
<reference evidence="4 7" key="3">
    <citation type="submission" date="2023-12" db="EMBL/GenBank/DDBJ databases">
        <authorList>
            <person name="Easwaran N."/>
            <person name="Lazarus H.P.S."/>
        </authorList>
    </citation>
    <scope>NUCLEOTIDE SEQUENCE [LARGE SCALE GENOMIC DNA]</scope>
    <source>
        <strain evidence="4 7">VIT-2023</strain>
    </source>
</reference>
<dbReference type="PANTHER" id="PTHR34385">
    <property type="entry name" value="D-ALANYL-D-ALANINE CARBOXYPEPTIDASE"/>
    <property type="match status" value="1"/>
</dbReference>
<dbReference type="Pfam" id="PF02557">
    <property type="entry name" value="VanY"/>
    <property type="match status" value="1"/>
</dbReference>
<feature type="domain" description="SH3b" evidence="1">
    <location>
        <begin position="30"/>
        <end position="93"/>
    </location>
</feature>
<dbReference type="InterPro" id="IPR009045">
    <property type="entry name" value="Zn_M74/Hedgehog-like"/>
</dbReference>
<dbReference type="InterPro" id="IPR052179">
    <property type="entry name" value="DD-CPase-like"/>
</dbReference>
<dbReference type="RefSeq" id="WP_035398898.1">
    <property type="nucleotide sequence ID" value="NZ_JBAWKY010000005.1"/>
</dbReference>
<dbReference type="Proteomes" id="UP001387110">
    <property type="component" value="Unassembled WGS sequence"/>
</dbReference>
<dbReference type="EMBL" id="LNQL01000005">
    <property type="protein sequence ID" value="KSU48100.1"/>
    <property type="molecule type" value="Genomic_DNA"/>
</dbReference>
<dbReference type="Proteomes" id="UP000072605">
    <property type="component" value="Unassembled WGS sequence"/>
</dbReference>
<comment type="caution">
    <text evidence="2">The sequence shown here is derived from an EMBL/GenBank/DDBJ whole genome shotgun (WGS) entry which is preliminary data.</text>
</comment>
<organism evidence="2 5">
    <name type="scientific">Exiguobacterium indicum</name>
    <dbReference type="NCBI Taxonomy" id="296995"/>
    <lineage>
        <taxon>Bacteria</taxon>
        <taxon>Bacillati</taxon>
        <taxon>Bacillota</taxon>
        <taxon>Bacilli</taxon>
        <taxon>Bacillales</taxon>
        <taxon>Bacillales Family XII. Incertae Sedis</taxon>
        <taxon>Exiguobacterium</taxon>
    </lineage>
</organism>
<dbReference type="Pfam" id="PF08239">
    <property type="entry name" value="SH3_3"/>
    <property type="match status" value="1"/>
</dbReference>
<dbReference type="EMBL" id="JBAWKY010000005">
    <property type="protein sequence ID" value="MEI4463650.1"/>
    <property type="molecule type" value="Genomic_DNA"/>
</dbReference>
<accession>A0A0V8GCT7</accession>
<dbReference type="GO" id="GO:0006508">
    <property type="term" value="P:proteolysis"/>
    <property type="evidence" value="ECO:0007669"/>
    <property type="project" value="InterPro"/>
</dbReference>
<evidence type="ECO:0000313" key="5">
    <source>
        <dbReference type="Proteomes" id="UP000053797"/>
    </source>
</evidence>
<dbReference type="InterPro" id="IPR058193">
    <property type="entry name" value="VanY/YodJ_core_dom"/>
</dbReference>
<dbReference type="PANTHER" id="PTHR34385:SF1">
    <property type="entry name" value="PEPTIDOGLYCAN L-ALANYL-D-GLUTAMATE ENDOPEPTIDASE CWLK"/>
    <property type="match status" value="1"/>
</dbReference>
<dbReference type="SUPFAM" id="SSF55166">
    <property type="entry name" value="Hedgehog/DD-peptidase"/>
    <property type="match status" value="1"/>
</dbReference>
<evidence type="ECO:0000313" key="3">
    <source>
        <dbReference type="EMBL" id="KTR25982.1"/>
    </source>
</evidence>
<name>A0A0V8GCT7_9BACL</name>
<reference evidence="2 5" key="1">
    <citation type="journal article" date="2015" name="Int. J. Syst. Evol. Microbiol.">
        <title>Exiguobacterium enclense sp. nov., isolated from sediment.</title>
        <authorList>
            <person name="Dastager S.G."/>
            <person name="Mawlankar R."/>
            <person name="Sonalkar V.V."/>
            <person name="Thorat M.N."/>
            <person name="Mual P."/>
            <person name="Verma A."/>
            <person name="Krishnamurthi S."/>
            <person name="Tang S.K."/>
            <person name="Li W.J."/>
        </authorList>
    </citation>
    <scope>NUCLEOTIDE SEQUENCE [LARGE SCALE GENOMIC DNA]</scope>
    <source>
        <strain evidence="2 5">NIO-1109</strain>
    </source>
</reference>
<dbReference type="AlphaFoldDB" id="A0A0V8GCT7"/>
<evidence type="ECO:0000259" key="1">
    <source>
        <dbReference type="PROSITE" id="PS51781"/>
    </source>
</evidence>
<evidence type="ECO:0000313" key="2">
    <source>
        <dbReference type="EMBL" id="KSU48100.1"/>
    </source>
</evidence>